<name>E6VGJ0_RHOPX</name>
<sequence length="89" mass="9508">MCAGSVMLLTACGHNSAELPAPLRAELPSQICEEILQPVDARPFGPDDDAITAYLQRDAEVIIVNERIKAGRACVVQQREAYAGQGGAR</sequence>
<proteinExistence type="predicted"/>
<dbReference type="Proteomes" id="UP000001402">
    <property type="component" value="Chromosome"/>
</dbReference>
<evidence type="ECO:0000313" key="2">
    <source>
        <dbReference type="Proteomes" id="UP000001402"/>
    </source>
</evidence>
<gene>
    <name evidence="1" type="ordered locus">Rpdx1_2539</name>
</gene>
<accession>E6VGJ0</accession>
<organism evidence="1 2">
    <name type="scientific">Rhodopseudomonas palustris (strain DX-1)</name>
    <dbReference type="NCBI Taxonomy" id="652103"/>
    <lineage>
        <taxon>Bacteria</taxon>
        <taxon>Pseudomonadati</taxon>
        <taxon>Pseudomonadota</taxon>
        <taxon>Alphaproteobacteria</taxon>
        <taxon>Hyphomicrobiales</taxon>
        <taxon>Nitrobacteraceae</taxon>
        <taxon>Rhodopseudomonas</taxon>
    </lineage>
</organism>
<evidence type="ECO:0000313" key="1">
    <source>
        <dbReference type="EMBL" id="ADU44130.1"/>
    </source>
</evidence>
<dbReference type="HOGENOM" id="CLU_2452659_0_0_5"/>
<dbReference type="EMBL" id="CP002418">
    <property type="protein sequence ID" value="ADU44130.1"/>
    <property type="molecule type" value="Genomic_DNA"/>
</dbReference>
<protein>
    <submittedName>
        <fullName evidence="1">Uncharacterized protein</fullName>
    </submittedName>
</protein>
<dbReference type="AlphaFoldDB" id="E6VGJ0"/>
<dbReference type="STRING" id="652103.Rpdx1_2539"/>
<dbReference type="KEGG" id="rpx:Rpdx1_2539"/>
<reference evidence="1" key="1">
    <citation type="submission" date="2010-12" db="EMBL/GenBank/DDBJ databases">
        <title>Complete sequence of Rhodopseudomonas palustris DX-1.</title>
        <authorList>
            <consortium name="US DOE Joint Genome Institute"/>
            <person name="Lucas S."/>
            <person name="Copeland A."/>
            <person name="Lapidus A."/>
            <person name="Cheng J.-F."/>
            <person name="Goodwin L."/>
            <person name="Pitluck S."/>
            <person name="Misra M."/>
            <person name="Chertkov O."/>
            <person name="Detter J.C."/>
            <person name="Han C."/>
            <person name="Tapia R."/>
            <person name="Land M."/>
            <person name="Hauser L."/>
            <person name="Kyrpides N."/>
            <person name="Ivanova N."/>
            <person name="Ovchinnikova G."/>
            <person name="Logan B."/>
            <person name="Oda Y."/>
            <person name="Harwood C."/>
            <person name="Woyke T."/>
        </authorList>
    </citation>
    <scope>NUCLEOTIDE SEQUENCE [LARGE SCALE GENOMIC DNA]</scope>
    <source>
        <strain evidence="1">DX-1</strain>
    </source>
</reference>